<evidence type="ECO:0000256" key="2">
    <source>
        <dbReference type="SAM" id="MobiDB-lite"/>
    </source>
</evidence>
<dbReference type="OrthoDB" id="360689at2759"/>
<evidence type="ECO:0000313" key="3">
    <source>
        <dbReference type="EMBL" id="OBZ78855.1"/>
    </source>
</evidence>
<dbReference type="PANTHER" id="PTHR11560">
    <property type="entry name" value="39S RIBOSOMAL PROTEIN L10, MITOCHONDRIAL"/>
    <property type="match status" value="1"/>
</dbReference>
<comment type="similarity">
    <text evidence="1">Belongs to the universal ribosomal protein uL10 family.</text>
</comment>
<accession>A0A1C7MPR5</accession>
<proteinExistence type="inferred from homology"/>
<dbReference type="EMBL" id="LUGG01000001">
    <property type="protein sequence ID" value="OBZ78855.1"/>
    <property type="molecule type" value="Genomic_DNA"/>
</dbReference>
<dbReference type="SUPFAM" id="SSF160369">
    <property type="entry name" value="Ribosomal protein L10-like"/>
    <property type="match status" value="1"/>
</dbReference>
<dbReference type="InterPro" id="IPR043141">
    <property type="entry name" value="Ribosomal_uL10-like_sf"/>
</dbReference>
<keyword evidence="4" id="KW-1185">Reference proteome</keyword>
<feature type="compositionally biased region" description="Pro residues" evidence="2">
    <location>
        <begin position="111"/>
        <end position="123"/>
    </location>
</feature>
<evidence type="ECO:0000313" key="4">
    <source>
        <dbReference type="Proteomes" id="UP000092993"/>
    </source>
</evidence>
<dbReference type="Gene3D" id="6.10.250.290">
    <property type="match status" value="1"/>
</dbReference>
<organism evidence="3 4">
    <name type="scientific">Grifola frondosa</name>
    <name type="common">Maitake</name>
    <name type="synonym">Polyporus frondosus</name>
    <dbReference type="NCBI Taxonomy" id="5627"/>
    <lineage>
        <taxon>Eukaryota</taxon>
        <taxon>Fungi</taxon>
        <taxon>Dikarya</taxon>
        <taxon>Basidiomycota</taxon>
        <taxon>Agaricomycotina</taxon>
        <taxon>Agaricomycetes</taxon>
        <taxon>Polyporales</taxon>
        <taxon>Grifolaceae</taxon>
        <taxon>Grifola</taxon>
    </lineage>
</organism>
<evidence type="ECO:0008006" key="5">
    <source>
        <dbReference type="Google" id="ProtNLM"/>
    </source>
</evidence>
<feature type="compositionally biased region" description="Low complexity" evidence="2">
    <location>
        <begin position="124"/>
        <end position="134"/>
    </location>
</feature>
<dbReference type="STRING" id="5627.A0A1C7MPR5"/>
<gene>
    <name evidence="3" type="ORF">A0H81_01359</name>
</gene>
<sequence length="288" mass="30549">MSSRALQRVSHVSETTTDSLLTPCASAHTHICRLCEPPVIYPNKTGERVFSERKTYLFNQYNRILQSSTSCPLLLFQYADFSTTRLIQLRSDIATAALRHVSKPSLASPSPQGPHSPSPPCPSSPSSAPPFLASCSATTPLDTEAAREIAKTVSGGLAVLSFPDLNPPQLNAILRALARAVPSCAPQPQDIEQAKKDARRLRTRATPEATAATPIPDLKLLAEGVQSVAELPTLETLRAQIVGLLSSPATQLAMVLSEASGGKLARTLEGFKKSLEEGQGGDAQSGSS</sequence>
<comment type="caution">
    <text evidence="3">The sequence shown here is derived from an EMBL/GenBank/DDBJ whole genome shotgun (WGS) entry which is preliminary data.</text>
</comment>
<reference evidence="3 4" key="1">
    <citation type="submission" date="2016-03" db="EMBL/GenBank/DDBJ databases">
        <title>Whole genome sequencing of Grifola frondosa 9006-11.</title>
        <authorList>
            <person name="Min B."/>
            <person name="Park H."/>
            <person name="Kim J.-G."/>
            <person name="Cho H."/>
            <person name="Oh Y.-L."/>
            <person name="Kong W.-S."/>
            <person name="Choi I.-G."/>
        </authorList>
    </citation>
    <scope>NUCLEOTIDE SEQUENCE [LARGE SCALE GENOMIC DNA]</scope>
    <source>
        <strain evidence="3 4">9006-11</strain>
    </source>
</reference>
<dbReference type="OMA" id="YLYNQYT"/>
<dbReference type="InterPro" id="IPR047865">
    <property type="entry name" value="Ribosomal_uL10_bac_type"/>
</dbReference>
<name>A0A1C7MPR5_GRIFR</name>
<protein>
    <recommendedName>
        <fullName evidence="5">50S ribosomal protein L10</fullName>
    </recommendedName>
</protein>
<evidence type="ECO:0000256" key="1">
    <source>
        <dbReference type="ARBA" id="ARBA00008889"/>
    </source>
</evidence>
<feature type="region of interest" description="Disordered" evidence="2">
    <location>
        <begin position="104"/>
        <end position="134"/>
    </location>
</feature>
<dbReference type="Proteomes" id="UP000092993">
    <property type="component" value="Unassembled WGS sequence"/>
</dbReference>
<dbReference type="AlphaFoldDB" id="A0A1C7MPR5"/>